<dbReference type="SUPFAM" id="SSF53850">
    <property type="entry name" value="Periplasmic binding protein-like II"/>
    <property type="match status" value="1"/>
</dbReference>
<evidence type="ECO:0000256" key="2">
    <source>
        <dbReference type="ARBA" id="ARBA00023015"/>
    </source>
</evidence>
<dbReference type="RefSeq" id="WP_103903352.1">
    <property type="nucleotide sequence ID" value="NZ_PQWB01000062.1"/>
</dbReference>
<accession>A0A2S5DDZ3</accession>
<keyword evidence="3" id="KW-0238">DNA-binding</keyword>
<reference evidence="7" key="1">
    <citation type="submission" date="2018-02" db="EMBL/GenBank/DDBJ databases">
        <authorList>
            <person name="O'Hara-Hanley K."/>
            <person name="Soby S."/>
        </authorList>
    </citation>
    <scope>NUCLEOTIDE SEQUENCE [LARGE SCALE GENOMIC DNA]</scope>
    <source>
        <strain evidence="7">MWU14-2602</strain>
    </source>
</reference>
<dbReference type="GO" id="GO:0003700">
    <property type="term" value="F:DNA-binding transcription factor activity"/>
    <property type="evidence" value="ECO:0007669"/>
    <property type="project" value="InterPro"/>
</dbReference>
<evidence type="ECO:0000256" key="4">
    <source>
        <dbReference type="ARBA" id="ARBA00023163"/>
    </source>
</evidence>
<dbReference type="GO" id="GO:0006351">
    <property type="term" value="P:DNA-templated transcription"/>
    <property type="evidence" value="ECO:0007669"/>
    <property type="project" value="TreeGrafter"/>
</dbReference>
<dbReference type="InterPro" id="IPR000847">
    <property type="entry name" value="LysR_HTH_N"/>
</dbReference>
<evidence type="ECO:0000256" key="1">
    <source>
        <dbReference type="ARBA" id="ARBA00009437"/>
    </source>
</evidence>
<dbReference type="AlphaFoldDB" id="A0A2S5DDZ3"/>
<dbReference type="PANTHER" id="PTHR30537:SF5">
    <property type="entry name" value="HTH-TYPE TRANSCRIPTIONAL ACTIVATOR TTDR-RELATED"/>
    <property type="match status" value="1"/>
</dbReference>
<protein>
    <submittedName>
        <fullName evidence="6">LysR family transcriptional regulator</fullName>
    </submittedName>
</protein>
<sequence length="321" mass="35750">MRTNHLPDAQALLAFDALVRCGSFTAAAEELECTKSRVSQLVKALEKDLGTVLVLRNTRRVALTETGQQLAAHADKLRSLLERVRIDINEAENEVSGPLVISCGTSFAQHLIAPLLAELALKHPGLQLKLQVENRLQDPVAEGLDFCVRTRYVSDDALVAKPLGYVREWAFASPDYLAKLPPLQEPEDLSHHRILLDTSHPQQGDAPEWRLESQGLQKRIPVRPVLSSHQYGPLLSAAIAGSGIALLPYYCVRQYLANGQLVPVLPGWSHDYWPVFLVYPYRHPLPRKYQAFIQHVVPRLRELLKSEIDPGQGALPPLSSE</sequence>
<dbReference type="PROSITE" id="PS50931">
    <property type="entry name" value="HTH_LYSR"/>
    <property type="match status" value="1"/>
</dbReference>
<dbReference type="CDD" id="cd08422">
    <property type="entry name" value="PBP2_CrgA_like"/>
    <property type="match status" value="1"/>
</dbReference>
<dbReference type="SUPFAM" id="SSF46785">
    <property type="entry name" value="Winged helix' DNA-binding domain"/>
    <property type="match status" value="1"/>
</dbReference>
<dbReference type="EMBL" id="PQWB01000062">
    <property type="protein sequence ID" value="POZ61306.1"/>
    <property type="molecule type" value="Genomic_DNA"/>
</dbReference>
<dbReference type="InterPro" id="IPR036390">
    <property type="entry name" value="WH_DNA-bd_sf"/>
</dbReference>
<dbReference type="Pfam" id="PF00126">
    <property type="entry name" value="HTH_1"/>
    <property type="match status" value="1"/>
</dbReference>
<name>A0A2S5DDZ3_9NEIS</name>
<feature type="domain" description="HTH lysR-type" evidence="5">
    <location>
        <begin position="7"/>
        <end position="64"/>
    </location>
</feature>
<keyword evidence="7" id="KW-1185">Reference proteome</keyword>
<dbReference type="InterPro" id="IPR036388">
    <property type="entry name" value="WH-like_DNA-bd_sf"/>
</dbReference>
<dbReference type="Gene3D" id="1.10.10.10">
    <property type="entry name" value="Winged helix-like DNA-binding domain superfamily/Winged helix DNA-binding domain"/>
    <property type="match status" value="1"/>
</dbReference>
<organism evidence="6 7">
    <name type="scientific">Chromobacterium alticapitis</name>
    <dbReference type="NCBI Taxonomy" id="2073169"/>
    <lineage>
        <taxon>Bacteria</taxon>
        <taxon>Pseudomonadati</taxon>
        <taxon>Pseudomonadota</taxon>
        <taxon>Betaproteobacteria</taxon>
        <taxon>Neisseriales</taxon>
        <taxon>Chromobacteriaceae</taxon>
        <taxon>Chromobacterium</taxon>
    </lineage>
</organism>
<dbReference type="OrthoDB" id="8579547at2"/>
<proteinExistence type="inferred from homology"/>
<comment type="similarity">
    <text evidence="1">Belongs to the LysR transcriptional regulatory family.</text>
</comment>
<evidence type="ECO:0000259" key="5">
    <source>
        <dbReference type="PROSITE" id="PS50931"/>
    </source>
</evidence>
<dbReference type="PANTHER" id="PTHR30537">
    <property type="entry name" value="HTH-TYPE TRANSCRIPTIONAL REGULATOR"/>
    <property type="match status" value="1"/>
</dbReference>
<dbReference type="Gene3D" id="3.40.190.290">
    <property type="match status" value="1"/>
</dbReference>
<dbReference type="Pfam" id="PF03466">
    <property type="entry name" value="LysR_substrate"/>
    <property type="match status" value="1"/>
</dbReference>
<gene>
    <name evidence="6" type="ORF">C2I19_14215</name>
</gene>
<dbReference type="FunFam" id="1.10.10.10:FF:000001">
    <property type="entry name" value="LysR family transcriptional regulator"/>
    <property type="match status" value="1"/>
</dbReference>
<dbReference type="GO" id="GO:0043565">
    <property type="term" value="F:sequence-specific DNA binding"/>
    <property type="evidence" value="ECO:0007669"/>
    <property type="project" value="TreeGrafter"/>
</dbReference>
<keyword evidence="2" id="KW-0805">Transcription regulation</keyword>
<dbReference type="Proteomes" id="UP000237082">
    <property type="component" value="Unassembled WGS sequence"/>
</dbReference>
<keyword evidence="4" id="KW-0804">Transcription</keyword>
<dbReference type="InterPro" id="IPR058163">
    <property type="entry name" value="LysR-type_TF_proteobact-type"/>
</dbReference>
<dbReference type="InterPro" id="IPR005119">
    <property type="entry name" value="LysR_subst-bd"/>
</dbReference>
<evidence type="ECO:0000256" key="3">
    <source>
        <dbReference type="ARBA" id="ARBA00023125"/>
    </source>
</evidence>
<comment type="caution">
    <text evidence="6">The sequence shown here is derived from an EMBL/GenBank/DDBJ whole genome shotgun (WGS) entry which is preliminary data.</text>
</comment>
<evidence type="ECO:0000313" key="6">
    <source>
        <dbReference type="EMBL" id="POZ61306.1"/>
    </source>
</evidence>
<evidence type="ECO:0000313" key="7">
    <source>
        <dbReference type="Proteomes" id="UP000237082"/>
    </source>
</evidence>